<evidence type="ECO:0000313" key="10">
    <source>
        <dbReference type="EMBL" id="EPS73531.1"/>
    </source>
</evidence>
<accession>S8D7T1</accession>
<keyword evidence="5 8" id="KW-0378">Hydrolase</keyword>
<dbReference type="PANTHER" id="PTHR15749">
    <property type="entry name" value="FANCONI-ASSOCIATED NUCLEASE 1"/>
    <property type="match status" value="1"/>
</dbReference>
<keyword evidence="6 8" id="KW-0460">Magnesium</keyword>
<organism evidence="10 11">
    <name type="scientific">Genlisea aurea</name>
    <dbReference type="NCBI Taxonomy" id="192259"/>
    <lineage>
        <taxon>Eukaryota</taxon>
        <taxon>Viridiplantae</taxon>
        <taxon>Streptophyta</taxon>
        <taxon>Embryophyta</taxon>
        <taxon>Tracheophyta</taxon>
        <taxon>Spermatophyta</taxon>
        <taxon>Magnoliopsida</taxon>
        <taxon>eudicotyledons</taxon>
        <taxon>Gunneridae</taxon>
        <taxon>Pentapetalae</taxon>
        <taxon>asterids</taxon>
        <taxon>lamiids</taxon>
        <taxon>Lamiales</taxon>
        <taxon>Lentibulariaceae</taxon>
        <taxon>Genlisea</taxon>
    </lineage>
</organism>
<comment type="similarity">
    <text evidence="2 8">Belongs to the FAN1 family.</text>
</comment>
<dbReference type="CDD" id="cd22326">
    <property type="entry name" value="FAN1-like"/>
    <property type="match status" value="1"/>
</dbReference>
<evidence type="ECO:0000256" key="4">
    <source>
        <dbReference type="ARBA" id="ARBA00022723"/>
    </source>
</evidence>
<comment type="catalytic activity">
    <reaction evidence="1 8">
        <text>Hydrolytically removes 5'-nucleotides successively from the 3'-hydroxy termini of 3'-hydroxy-terminated oligonucleotides.</text>
        <dbReference type="EC" id="3.1.4.1"/>
    </reaction>
</comment>
<dbReference type="Proteomes" id="UP000015453">
    <property type="component" value="Unassembled WGS sequence"/>
</dbReference>
<comment type="function">
    <text evidence="8">Nuclease required for the repair of DNA interstrand cross-links (ICL). Acts as a 5'-3' exonuclease that anchors at a cut end of DNA and cleaves DNA successively at every third nucleotide, allowing to excise an ICL from one strand through flanking incisions.</text>
</comment>
<evidence type="ECO:0000256" key="6">
    <source>
        <dbReference type="ARBA" id="ARBA00022842"/>
    </source>
</evidence>
<evidence type="ECO:0000256" key="1">
    <source>
        <dbReference type="ARBA" id="ARBA00000983"/>
    </source>
</evidence>
<feature type="domain" description="VRR-NUC" evidence="9">
    <location>
        <begin position="194"/>
        <end position="310"/>
    </location>
</feature>
<dbReference type="InterPro" id="IPR033315">
    <property type="entry name" value="Fan1-like"/>
</dbReference>
<dbReference type="EMBL" id="AUSU01000408">
    <property type="protein sequence ID" value="EPS73531.1"/>
    <property type="molecule type" value="Genomic_DNA"/>
</dbReference>
<reference evidence="10 11" key="1">
    <citation type="journal article" date="2013" name="BMC Genomics">
        <title>The miniature genome of a carnivorous plant Genlisea aurea contains a low number of genes and short non-coding sequences.</title>
        <authorList>
            <person name="Leushkin E.V."/>
            <person name="Sutormin R.A."/>
            <person name="Nabieva E.R."/>
            <person name="Penin A.A."/>
            <person name="Kondrashov A.S."/>
            <person name="Logacheva M.D."/>
        </authorList>
    </citation>
    <scope>NUCLEOTIDE SEQUENCE [LARGE SCALE GENOMIC DNA]</scope>
</reference>
<dbReference type="AlphaFoldDB" id="S8D7T1"/>
<feature type="non-terminal residue" evidence="10">
    <location>
        <position position="311"/>
    </location>
</feature>
<keyword evidence="11" id="KW-1185">Reference proteome</keyword>
<dbReference type="InterPro" id="IPR014883">
    <property type="entry name" value="VRR_NUC"/>
</dbReference>
<evidence type="ECO:0000256" key="2">
    <source>
        <dbReference type="ARBA" id="ARBA00005533"/>
    </source>
</evidence>
<evidence type="ECO:0000256" key="5">
    <source>
        <dbReference type="ARBA" id="ARBA00022801"/>
    </source>
</evidence>
<protein>
    <recommendedName>
        <fullName evidence="8">Fanconi-associated nuclease</fullName>
        <ecNumber evidence="8">3.1.4.1</ecNumber>
    </recommendedName>
</protein>
<evidence type="ECO:0000259" key="9">
    <source>
        <dbReference type="SMART" id="SM00990"/>
    </source>
</evidence>
<gene>
    <name evidence="10" type="ORF">M569_01228</name>
</gene>
<dbReference type="GO" id="GO:0017108">
    <property type="term" value="F:5'-flap endonuclease activity"/>
    <property type="evidence" value="ECO:0007669"/>
    <property type="project" value="TreeGrafter"/>
</dbReference>
<evidence type="ECO:0000256" key="8">
    <source>
        <dbReference type="RuleBase" id="RU365033"/>
    </source>
</evidence>
<dbReference type="InterPro" id="IPR011856">
    <property type="entry name" value="tRNA_endonuc-like_dom_sf"/>
</dbReference>
<proteinExistence type="inferred from homology"/>
<dbReference type="Pfam" id="PF08774">
    <property type="entry name" value="VRR_NUC"/>
    <property type="match status" value="1"/>
</dbReference>
<keyword evidence="4 8" id="KW-0479">Metal-binding</keyword>
<dbReference type="EC" id="3.1.4.1" evidence="8"/>
<dbReference type="PANTHER" id="PTHR15749:SF4">
    <property type="entry name" value="FANCONI-ASSOCIATED NUCLEASE 1"/>
    <property type="match status" value="1"/>
</dbReference>
<dbReference type="Pfam" id="PF21170">
    <property type="entry name" value="FAN1_TPR"/>
    <property type="match status" value="1"/>
</dbReference>
<sequence>RYMEAIDLLKQLLMAFAFDRRRGYWTLRLSIDLEHLGHVVESLQVAENGLSDPWIRAGSKMALQMRVIRLGKPPRRWKLPSFSKSVQRKVIEVGIQGRPLNRKTGVKSIYYGEDGDRCSVEEMALQYYYGGGWRGVHAETGIWLTIFGILMWEVIFAHVPNVFRTAFQTAPLDLDTDGFYHSRESLIESQLEKIQRGMAEEMVITTWESHYGTLCRGLNWENHSLDDLRAIVKCIGSGRLASICRHLARDYGSWSSGGMPDLLLWRLRDCYGGDAKLVEVKGAGDRISDQQRAWLLALMDFGFSVEVCKVT</sequence>
<comment type="caution">
    <text evidence="10">The sequence shown here is derived from an EMBL/GenBank/DDBJ whole genome shotgun (WGS) entry which is preliminary data.</text>
</comment>
<keyword evidence="8" id="KW-0227">DNA damage</keyword>
<name>S8D7T1_9LAMI</name>
<keyword evidence="8" id="KW-0539">Nucleus</keyword>
<dbReference type="GO" id="GO:0036297">
    <property type="term" value="P:interstrand cross-link repair"/>
    <property type="evidence" value="ECO:0007669"/>
    <property type="project" value="InterPro"/>
</dbReference>
<comment type="subcellular location">
    <subcellularLocation>
        <location evidence="8">Nucleus</location>
    </subcellularLocation>
</comment>
<dbReference type="InterPro" id="IPR049126">
    <property type="entry name" value="FAN1-like_TPR"/>
</dbReference>
<dbReference type="GO" id="GO:0070336">
    <property type="term" value="F:flap-structured DNA binding"/>
    <property type="evidence" value="ECO:0007669"/>
    <property type="project" value="TreeGrafter"/>
</dbReference>
<dbReference type="SMART" id="SM00990">
    <property type="entry name" value="VRR_NUC"/>
    <property type="match status" value="1"/>
</dbReference>
<comment type="cofactor">
    <cofactor evidence="8">
        <name>Mg(2+)</name>
        <dbReference type="ChEBI" id="CHEBI:18420"/>
    </cofactor>
    <cofactor evidence="8">
        <name>Mn(2+)</name>
        <dbReference type="ChEBI" id="CHEBI:29035"/>
    </cofactor>
</comment>
<dbReference type="GO" id="GO:0008409">
    <property type="term" value="F:5'-3' exonuclease activity"/>
    <property type="evidence" value="ECO:0007669"/>
    <property type="project" value="TreeGrafter"/>
</dbReference>
<keyword evidence="8" id="KW-0234">DNA repair</keyword>
<dbReference type="GO" id="GO:0046872">
    <property type="term" value="F:metal ion binding"/>
    <property type="evidence" value="ECO:0007669"/>
    <property type="project" value="UniProtKB-KW"/>
</dbReference>
<feature type="non-terminal residue" evidence="10">
    <location>
        <position position="1"/>
    </location>
</feature>
<dbReference type="GO" id="GO:0005634">
    <property type="term" value="C:nucleus"/>
    <property type="evidence" value="ECO:0007669"/>
    <property type="project" value="UniProtKB-SubCell"/>
</dbReference>
<evidence type="ECO:0000256" key="3">
    <source>
        <dbReference type="ARBA" id="ARBA00022722"/>
    </source>
</evidence>
<dbReference type="InterPro" id="IPR049132">
    <property type="entry name" value="FAN1-like_euk"/>
</dbReference>
<keyword evidence="3 8" id="KW-0540">Nuclease</keyword>
<dbReference type="Gene3D" id="3.40.1350.10">
    <property type="match status" value="1"/>
</dbReference>
<evidence type="ECO:0000313" key="11">
    <source>
        <dbReference type="Proteomes" id="UP000015453"/>
    </source>
</evidence>
<dbReference type="GO" id="GO:0004528">
    <property type="term" value="F:phosphodiesterase I activity"/>
    <property type="evidence" value="ECO:0007669"/>
    <property type="project" value="UniProtKB-EC"/>
</dbReference>
<keyword evidence="7 8" id="KW-0464">Manganese</keyword>
<evidence type="ECO:0000256" key="7">
    <source>
        <dbReference type="ARBA" id="ARBA00023211"/>
    </source>
</evidence>
<dbReference type="OrthoDB" id="76364at2759"/>